<evidence type="ECO:0000256" key="1">
    <source>
        <dbReference type="SAM" id="MobiDB-lite"/>
    </source>
</evidence>
<dbReference type="Proteomes" id="UP000623467">
    <property type="component" value="Unassembled WGS sequence"/>
</dbReference>
<feature type="region of interest" description="Disordered" evidence="1">
    <location>
        <begin position="41"/>
        <end position="65"/>
    </location>
</feature>
<name>A0A8H6Z8F0_9AGAR</name>
<evidence type="ECO:0000313" key="2">
    <source>
        <dbReference type="EMBL" id="KAF7374448.1"/>
    </source>
</evidence>
<reference evidence="2" key="1">
    <citation type="submission" date="2020-05" db="EMBL/GenBank/DDBJ databases">
        <title>Mycena genomes resolve the evolution of fungal bioluminescence.</title>
        <authorList>
            <person name="Tsai I.J."/>
        </authorList>
    </citation>
    <scope>NUCLEOTIDE SEQUENCE</scope>
    <source>
        <strain evidence="2">160909Yilan</strain>
    </source>
</reference>
<protein>
    <submittedName>
        <fullName evidence="2">Sad1-unc-like c-terminal</fullName>
    </submittedName>
</protein>
<dbReference type="OrthoDB" id="266334at2759"/>
<organism evidence="2 3">
    <name type="scientific">Mycena sanguinolenta</name>
    <dbReference type="NCBI Taxonomy" id="230812"/>
    <lineage>
        <taxon>Eukaryota</taxon>
        <taxon>Fungi</taxon>
        <taxon>Dikarya</taxon>
        <taxon>Basidiomycota</taxon>
        <taxon>Agaricomycotina</taxon>
        <taxon>Agaricomycetes</taxon>
        <taxon>Agaricomycetidae</taxon>
        <taxon>Agaricales</taxon>
        <taxon>Marasmiineae</taxon>
        <taxon>Mycenaceae</taxon>
        <taxon>Mycena</taxon>
    </lineage>
</organism>
<gene>
    <name evidence="2" type="ORF">MSAN_00328900</name>
</gene>
<proteinExistence type="predicted"/>
<dbReference type="AlphaFoldDB" id="A0A8H6Z8F0"/>
<accession>A0A8H6Z8F0</accession>
<dbReference type="EMBL" id="JACAZH010000002">
    <property type="protein sequence ID" value="KAF7374448.1"/>
    <property type="molecule type" value="Genomic_DNA"/>
</dbReference>
<feature type="compositionally biased region" description="Low complexity" evidence="1">
    <location>
        <begin position="42"/>
        <end position="57"/>
    </location>
</feature>
<feature type="region of interest" description="Disordered" evidence="1">
    <location>
        <begin position="1"/>
        <end position="28"/>
    </location>
</feature>
<comment type="caution">
    <text evidence="2">The sequence shown here is derived from an EMBL/GenBank/DDBJ whole genome shotgun (WGS) entry which is preliminary data.</text>
</comment>
<sequence>MGQLAQNAWDADTGFDEVLPPPATPEPLESIDTASMAMIEQTSSTTSEAASTDASTTLEGAARDSTPLGRFSAVQRRPRCERHTQHDLVHDRVDGVQRDFRSALSMTLLVPAPAAGESIYRTIMNRLTALEANHTLYTRYVEEHTSAVREMLRRVDEDLGRAEGMGNAQAQTYARTLLEWEKQRKRVDTDFHELIRRIEHVSDEIILEKRLGISQQLLLPVLVFMTPTRGSLRNLSGSGDWVARLRSQTRNLTQLSQDHKNRRIGSFKVKFLTNAEEKPPVPPTTASKPKPPRLNLYGPARPRSRTRSIGNTVVVEGQRAHSRTPTLGRTPHRRPETPTRAHAHTPAVLPIMHSVSHGSHAPRSARRWARHGAPARVTRRCVWVRDGVCAAAQRHNNGDARFGGSCAALSARPSGSGARSAGLRGMGLDEDSGGGLLFQDPSASPTFDLARGALDGDADAWVDTDGSEVDGDADVGLESPWMERADHVALGA</sequence>
<evidence type="ECO:0000313" key="3">
    <source>
        <dbReference type="Proteomes" id="UP000623467"/>
    </source>
</evidence>
<keyword evidence="3" id="KW-1185">Reference proteome</keyword>
<feature type="region of interest" description="Disordered" evidence="1">
    <location>
        <begin position="273"/>
        <end position="341"/>
    </location>
</feature>